<feature type="region of interest" description="Disordered" evidence="6">
    <location>
        <begin position="268"/>
        <end position="290"/>
    </location>
</feature>
<evidence type="ECO:0000256" key="1">
    <source>
        <dbReference type="ARBA" id="ARBA00012797"/>
    </source>
</evidence>
<accession>A0A6A3D6N7</accession>
<keyword evidence="9" id="KW-1185">Reference proteome</keyword>
<dbReference type="Gene3D" id="3.40.1280.30">
    <property type="match status" value="1"/>
</dbReference>
<feature type="compositionally biased region" description="Basic and acidic residues" evidence="6">
    <location>
        <begin position="268"/>
        <end position="287"/>
    </location>
</feature>
<gene>
    <name evidence="8" type="ORF">F3Y22_tig00000132pilonHSYRG00166</name>
</gene>
<dbReference type="CDD" id="cd18089">
    <property type="entry name" value="SPOUT_Trm10-like"/>
    <property type="match status" value="1"/>
</dbReference>
<dbReference type="AlphaFoldDB" id="A0A6A3D6N7"/>
<dbReference type="InterPro" id="IPR028564">
    <property type="entry name" value="MT_TRM10-typ"/>
</dbReference>
<keyword evidence="2" id="KW-0489">Methyltransferase</keyword>
<dbReference type="InterPro" id="IPR007356">
    <property type="entry name" value="tRNA_m1G_MeTrfase_euk"/>
</dbReference>
<dbReference type="PANTHER" id="PTHR13563">
    <property type="entry name" value="TRNA (GUANINE-9-) METHYLTRANSFERASE"/>
    <property type="match status" value="1"/>
</dbReference>
<dbReference type="PANTHER" id="PTHR13563:SF13">
    <property type="entry name" value="TRNA METHYLTRANSFERASE 10 HOMOLOG A"/>
    <property type="match status" value="1"/>
</dbReference>
<dbReference type="GO" id="GO:0052905">
    <property type="term" value="F:tRNA (guanosine(9)-N1)-methyltransferase activity"/>
    <property type="evidence" value="ECO:0007669"/>
    <property type="project" value="UniProtKB-EC"/>
</dbReference>
<evidence type="ECO:0000256" key="6">
    <source>
        <dbReference type="SAM" id="MobiDB-lite"/>
    </source>
</evidence>
<evidence type="ECO:0000256" key="3">
    <source>
        <dbReference type="ARBA" id="ARBA00022679"/>
    </source>
</evidence>
<evidence type="ECO:0000313" key="8">
    <source>
        <dbReference type="EMBL" id="KAE8736204.1"/>
    </source>
</evidence>
<dbReference type="SUPFAM" id="SSF55021">
    <property type="entry name" value="ACT-like"/>
    <property type="match status" value="1"/>
</dbReference>
<proteinExistence type="predicted"/>
<organism evidence="8 9">
    <name type="scientific">Hibiscus syriacus</name>
    <name type="common">Rose of Sharon</name>
    <dbReference type="NCBI Taxonomy" id="106335"/>
    <lineage>
        <taxon>Eukaryota</taxon>
        <taxon>Viridiplantae</taxon>
        <taxon>Streptophyta</taxon>
        <taxon>Embryophyta</taxon>
        <taxon>Tracheophyta</taxon>
        <taxon>Spermatophyta</taxon>
        <taxon>Magnoliopsida</taxon>
        <taxon>eudicotyledons</taxon>
        <taxon>Gunneridae</taxon>
        <taxon>Pentapetalae</taxon>
        <taxon>rosids</taxon>
        <taxon>malvids</taxon>
        <taxon>Malvales</taxon>
        <taxon>Malvaceae</taxon>
        <taxon>Malvoideae</taxon>
        <taxon>Hibiscus</taxon>
    </lineage>
</organism>
<feature type="compositionally biased region" description="Basic and acidic residues" evidence="6">
    <location>
        <begin position="172"/>
        <end position="182"/>
    </location>
</feature>
<keyword evidence="3" id="KW-0808">Transferase</keyword>
<evidence type="ECO:0000256" key="2">
    <source>
        <dbReference type="ARBA" id="ARBA00022603"/>
    </source>
</evidence>
<evidence type="ECO:0000256" key="5">
    <source>
        <dbReference type="ARBA" id="ARBA00048434"/>
    </source>
</evidence>
<dbReference type="CDD" id="cd04873">
    <property type="entry name" value="ACT_UUR-ACR-like"/>
    <property type="match status" value="1"/>
</dbReference>
<dbReference type="GO" id="GO:0005634">
    <property type="term" value="C:nucleus"/>
    <property type="evidence" value="ECO:0007669"/>
    <property type="project" value="TreeGrafter"/>
</dbReference>
<feature type="region of interest" description="Disordered" evidence="6">
    <location>
        <begin position="164"/>
        <end position="185"/>
    </location>
</feature>
<comment type="catalytic activity">
    <reaction evidence="5">
        <text>guanosine(9) in tRNA + S-adenosyl-L-methionine = N(1)-methylguanosine(9) in tRNA + S-adenosyl-L-homocysteine + H(+)</text>
        <dbReference type="Rhea" id="RHEA:43156"/>
        <dbReference type="Rhea" id="RHEA-COMP:10367"/>
        <dbReference type="Rhea" id="RHEA-COMP:10368"/>
        <dbReference type="ChEBI" id="CHEBI:15378"/>
        <dbReference type="ChEBI" id="CHEBI:57856"/>
        <dbReference type="ChEBI" id="CHEBI:59789"/>
        <dbReference type="ChEBI" id="CHEBI:73542"/>
        <dbReference type="ChEBI" id="CHEBI:74269"/>
        <dbReference type="EC" id="2.1.1.221"/>
    </reaction>
</comment>
<dbReference type="EC" id="2.1.1.221" evidence="1"/>
<dbReference type="GO" id="GO:0002939">
    <property type="term" value="P:tRNA N1-guanine methylation"/>
    <property type="evidence" value="ECO:0007669"/>
    <property type="project" value="TreeGrafter"/>
</dbReference>
<keyword evidence="4" id="KW-0949">S-adenosyl-L-methionine</keyword>
<dbReference type="Proteomes" id="UP000436088">
    <property type="component" value="Unassembled WGS sequence"/>
</dbReference>
<dbReference type="GO" id="GO:0000049">
    <property type="term" value="F:tRNA binding"/>
    <property type="evidence" value="ECO:0007669"/>
    <property type="project" value="TreeGrafter"/>
</dbReference>
<sequence>MNALKSLRLNVTKANVYLDSSGKHNKFSITKASTGRKVEEPELLEAIRLTIINNLLQYHPESSSQLAMGATFGVEPPKETVDVDIATHVRVRDDGPDRSLLFVKTADRPGLLVDLVKAITDINIAVESGEFDTEGLLAKAMFHVNYNGKALIKPLQQEITCTQLSPAHKQNPKGEGKQEKSNSPRMYSTMEATLNEQNSEANPPDFQPQTLSKNAQKKLLRQQKNEAKKAEKKAQMKEQKQRDAERKRKEWEEKLAALSEDERVELIDSRKESRKERMEKETEERGQKIQRLTQAKETGQNIVVDLEFSHLMTHSEIHSLVQQITYCYGVNGRCNLPAHLWLTGVQGEMETQLQLLPGFDKWIIEKERQSYIEGFSERKDDLVYLTADSGTVLHELDPAKVYIVGGLVDRNRWKGITLKKAKEQGIRTAKLPIRDYMKMSSSQVLTVNQVIEILLKFLETKDWKASFFRVVPQRRKTEGDSGNCQQADGEEFEEIKEYETKKRCLEVLSHD</sequence>
<name>A0A6A3D6N7_HIBSY</name>
<dbReference type="EMBL" id="VEPZ02000013">
    <property type="protein sequence ID" value="KAE8736204.1"/>
    <property type="molecule type" value="Genomic_DNA"/>
</dbReference>
<reference evidence="8" key="1">
    <citation type="submission" date="2019-09" db="EMBL/GenBank/DDBJ databases">
        <title>Draft genome information of white flower Hibiscus syriacus.</title>
        <authorList>
            <person name="Kim Y.-M."/>
        </authorList>
    </citation>
    <scope>NUCLEOTIDE SEQUENCE [LARGE SCALE GENOMIC DNA]</scope>
    <source>
        <strain evidence="8">YM2019G1</strain>
    </source>
</reference>
<feature type="compositionally biased region" description="Basic and acidic residues" evidence="6">
    <location>
        <begin position="223"/>
        <end position="248"/>
    </location>
</feature>
<evidence type="ECO:0000256" key="4">
    <source>
        <dbReference type="ARBA" id="ARBA00022691"/>
    </source>
</evidence>
<dbReference type="InterPro" id="IPR038459">
    <property type="entry name" value="MT_TRM10-typ_sf"/>
</dbReference>
<dbReference type="InterPro" id="IPR045865">
    <property type="entry name" value="ACT-like_dom_sf"/>
</dbReference>
<feature type="domain" description="SAM-dependent MTase TRM10-type" evidence="7">
    <location>
        <begin position="288"/>
        <end position="478"/>
    </location>
</feature>
<comment type="caution">
    <text evidence="8">The sequence shown here is derived from an EMBL/GenBank/DDBJ whole genome shotgun (WGS) entry which is preliminary data.</text>
</comment>
<evidence type="ECO:0000259" key="7">
    <source>
        <dbReference type="PROSITE" id="PS51675"/>
    </source>
</evidence>
<feature type="region of interest" description="Disordered" evidence="6">
    <location>
        <begin position="219"/>
        <end position="248"/>
    </location>
</feature>
<evidence type="ECO:0000313" key="9">
    <source>
        <dbReference type="Proteomes" id="UP000436088"/>
    </source>
</evidence>
<protein>
    <recommendedName>
        <fullName evidence="1">tRNA (guanine(9)-N(1))-methyltransferase</fullName>
        <ecNumber evidence="1">2.1.1.221</ecNumber>
    </recommendedName>
</protein>
<dbReference type="PROSITE" id="PS51675">
    <property type="entry name" value="SAM_MT_TRM10"/>
    <property type="match status" value="1"/>
</dbReference>